<dbReference type="Gene3D" id="3.40.50.300">
    <property type="entry name" value="P-loop containing nucleotide triphosphate hydrolases"/>
    <property type="match status" value="1"/>
</dbReference>
<dbReference type="InterPro" id="IPR001482">
    <property type="entry name" value="T2SS/T4SS_dom"/>
</dbReference>
<dbReference type="GO" id="GO:0005524">
    <property type="term" value="F:ATP binding"/>
    <property type="evidence" value="ECO:0007669"/>
    <property type="project" value="InterPro"/>
</dbReference>
<dbReference type="GO" id="GO:0016887">
    <property type="term" value="F:ATP hydrolysis activity"/>
    <property type="evidence" value="ECO:0007669"/>
    <property type="project" value="InterPro"/>
</dbReference>
<dbReference type="OrthoDB" id="9808272at2"/>
<dbReference type="STRING" id="477974.Daud_0969"/>
<reference evidence="3 4" key="2">
    <citation type="journal article" date="2008" name="Science">
        <title>Environmental genomics reveals a single-species ecosystem deep within Earth.</title>
        <authorList>
            <person name="Chivian D."/>
            <person name="Brodie E.L."/>
            <person name="Alm E.J."/>
            <person name="Culley D.E."/>
            <person name="Dehal P.S."/>
            <person name="Desantis T.Z."/>
            <person name="Gihring T.M."/>
            <person name="Lapidus A."/>
            <person name="Lin L.H."/>
            <person name="Lowry S.R."/>
            <person name="Moser D.P."/>
            <person name="Richardson P.M."/>
            <person name="Southam G."/>
            <person name="Wanger G."/>
            <person name="Pratt L.M."/>
            <person name="Andersen G.L."/>
            <person name="Hazen T.C."/>
            <person name="Brockman F.J."/>
            <person name="Arkin A.P."/>
            <person name="Onstott T.C."/>
        </authorList>
    </citation>
    <scope>NUCLEOTIDE SEQUENCE [LARGE SCALE GENOMIC DNA]</scope>
    <source>
        <strain evidence="3 4">MP104C</strain>
    </source>
</reference>
<dbReference type="PROSITE" id="PS00662">
    <property type="entry name" value="T2SP_E"/>
    <property type="match status" value="1"/>
</dbReference>
<feature type="domain" description="Bacterial type II secretion system protein E" evidence="2">
    <location>
        <begin position="207"/>
        <end position="221"/>
    </location>
</feature>
<dbReference type="AlphaFoldDB" id="B1I3C4"/>
<evidence type="ECO:0000313" key="4">
    <source>
        <dbReference type="Proteomes" id="UP000008544"/>
    </source>
</evidence>
<dbReference type="Pfam" id="PF00437">
    <property type="entry name" value="T2SSE"/>
    <property type="match status" value="1"/>
</dbReference>
<dbReference type="InterPro" id="IPR006321">
    <property type="entry name" value="PilT/PilU"/>
</dbReference>
<dbReference type="Proteomes" id="UP000008544">
    <property type="component" value="Chromosome"/>
</dbReference>
<proteinExistence type="inferred from homology"/>
<name>B1I3C4_DESAP</name>
<dbReference type="PANTHER" id="PTHR30486:SF16">
    <property type="entry name" value="TWITCHING MOTILITY PROTEIN PILT"/>
    <property type="match status" value="1"/>
</dbReference>
<dbReference type="InterPro" id="IPR027417">
    <property type="entry name" value="P-loop_NTPase"/>
</dbReference>
<dbReference type="InterPro" id="IPR003593">
    <property type="entry name" value="AAA+_ATPase"/>
</dbReference>
<keyword evidence="4" id="KW-1185">Reference proteome</keyword>
<evidence type="ECO:0000259" key="2">
    <source>
        <dbReference type="PROSITE" id="PS00662"/>
    </source>
</evidence>
<comment type="similarity">
    <text evidence="1">Belongs to the GSP E family.</text>
</comment>
<accession>B1I3C4</accession>
<reference evidence="4" key="1">
    <citation type="submission" date="2007-10" db="EMBL/GenBank/DDBJ databases">
        <title>Complete sequence of chromosome of Desulforudis audaxviator MP104C.</title>
        <authorList>
            <person name="Copeland A."/>
            <person name="Lucas S."/>
            <person name="Lapidus A."/>
            <person name="Barry K."/>
            <person name="Glavina del Rio T."/>
            <person name="Dalin E."/>
            <person name="Tice H."/>
            <person name="Bruce D."/>
            <person name="Pitluck S."/>
            <person name="Lowry S.R."/>
            <person name="Larimer F."/>
            <person name="Land M.L."/>
            <person name="Hauser L."/>
            <person name="Kyrpides N."/>
            <person name="Ivanova N.N."/>
            <person name="Richardson P."/>
        </authorList>
    </citation>
    <scope>NUCLEOTIDE SEQUENCE [LARGE SCALE GENOMIC DNA]</scope>
    <source>
        <strain evidence="4">MP104C</strain>
    </source>
</reference>
<dbReference type="PANTHER" id="PTHR30486">
    <property type="entry name" value="TWITCHING MOTILITY PROTEIN PILT"/>
    <property type="match status" value="1"/>
</dbReference>
<dbReference type="KEGG" id="dau:Daud_0969"/>
<gene>
    <name evidence="3" type="ordered locus">Daud_0969</name>
</gene>
<dbReference type="eggNOG" id="COG2805">
    <property type="taxonomic scope" value="Bacteria"/>
</dbReference>
<dbReference type="Gene3D" id="3.30.450.90">
    <property type="match status" value="1"/>
</dbReference>
<dbReference type="InterPro" id="IPR050921">
    <property type="entry name" value="T4SS_GSP_E_ATPase"/>
</dbReference>
<dbReference type="SUPFAM" id="SSF52540">
    <property type="entry name" value="P-loop containing nucleoside triphosphate hydrolases"/>
    <property type="match status" value="1"/>
</dbReference>
<dbReference type="RefSeq" id="WP_012302067.1">
    <property type="nucleotide sequence ID" value="NC_010424.1"/>
</dbReference>
<dbReference type="NCBIfam" id="TIGR01420">
    <property type="entry name" value="pilT_fam"/>
    <property type="match status" value="1"/>
</dbReference>
<sequence>MQIDEILRLAFKLGVSDVHLTVDSPPAFRLHGALLPFDAPEWQGRLEIDPSYVRALTPADTDGLARQLIAPERYNDFLRVGDLDFSYAIEGVGRFRVNAYKQKGNVALALRLINSRILSFSELGLPEILAYLSRRPRGMVLVTGPTGSGKSTTLASMIDLINRERHDHIITLEDPIEFVHVHKKCRVNQREIGLDTGSFASALRAAMREDPDVILVGEMRDPETVGIALTAAETGHLVLATLHTSSAAQTIDRIIDVFPPHQQQQIRVQLANTIQGVVAQQLIPRIDKPGRVAAIEIMVATPAIRNLIREGKTYQIISQIQTGAKYGMQSLDMSLRTLYQKNMISKQEALNRAADPESLRKMIEE</sequence>
<dbReference type="CDD" id="cd01131">
    <property type="entry name" value="PilT"/>
    <property type="match status" value="1"/>
</dbReference>
<evidence type="ECO:0000313" key="3">
    <source>
        <dbReference type="EMBL" id="ACA59481.1"/>
    </source>
</evidence>
<dbReference type="EMBL" id="CP000860">
    <property type="protein sequence ID" value="ACA59481.1"/>
    <property type="molecule type" value="Genomic_DNA"/>
</dbReference>
<dbReference type="SMART" id="SM00382">
    <property type="entry name" value="AAA"/>
    <property type="match status" value="1"/>
</dbReference>
<protein>
    <submittedName>
        <fullName evidence="3">Twitching motility protein</fullName>
    </submittedName>
</protein>
<organism evidence="3 4">
    <name type="scientific">Desulforudis audaxviator (strain MP104C)</name>
    <dbReference type="NCBI Taxonomy" id="477974"/>
    <lineage>
        <taxon>Bacteria</taxon>
        <taxon>Bacillati</taxon>
        <taxon>Bacillota</taxon>
        <taxon>Clostridia</taxon>
        <taxon>Thermoanaerobacterales</taxon>
        <taxon>Candidatus Desulforudaceae</taxon>
        <taxon>Candidatus Desulforudis</taxon>
    </lineage>
</organism>
<dbReference type="HOGENOM" id="CLU_013446_4_0_9"/>
<evidence type="ECO:0000256" key="1">
    <source>
        <dbReference type="ARBA" id="ARBA00006611"/>
    </source>
</evidence>